<keyword evidence="4 6" id="KW-1133">Transmembrane helix</keyword>
<name>A0A2A2I1P9_9GAMM</name>
<dbReference type="InterPro" id="IPR004797">
    <property type="entry name" value="Competence_ComEC/Rec2"/>
</dbReference>
<dbReference type="GO" id="GO:0030420">
    <property type="term" value="P:establishment of competence for transformation"/>
    <property type="evidence" value="ECO:0007669"/>
    <property type="project" value="InterPro"/>
</dbReference>
<protein>
    <submittedName>
        <fullName evidence="8">DNA internalization-related competence protein ComEC/Rec2</fullName>
    </submittedName>
</protein>
<dbReference type="Proteomes" id="UP000218332">
    <property type="component" value="Unassembled WGS sequence"/>
</dbReference>
<dbReference type="EMBL" id="NMPM01000072">
    <property type="protein sequence ID" value="PAV25214.1"/>
    <property type="molecule type" value="Genomic_DNA"/>
</dbReference>
<evidence type="ECO:0000256" key="1">
    <source>
        <dbReference type="ARBA" id="ARBA00004651"/>
    </source>
</evidence>
<dbReference type="PANTHER" id="PTHR30619">
    <property type="entry name" value="DNA INTERNALIZATION/COMPETENCE PROTEIN COMEC/REC2"/>
    <property type="match status" value="1"/>
</dbReference>
<keyword evidence="3 6" id="KW-0812">Transmembrane</keyword>
<feature type="transmembrane region" description="Helical" evidence="6">
    <location>
        <begin position="409"/>
        <end position="432"/>
    </location>
</feature>
<feature type="transmembrane region" description="Helical" evidence="6">
    <location>
        <begin position="468"/>
        <end position="488"/>
    </location>
</feature>
<dbReference type="NCBIfam" id="TIGR00360">
    <property type="entry name" value="ComEC_N-term"/>
    <property type="match status" value="1"/>
</dbReference>
<proteinExistence type="predicted"/>
<feature type="transmembrane region" description="Helical" evidence="6">
    <location>
        <begin position="304"/>
        <end position="321"/>
    </location>
</feature>
<reference evidence="8 9" key="1">
    <citation type="submission" date="2017-07" db="EMBL/GenBank/DDBJ databases">
        <title>Tamlnaduibacter salinus (Mi-7) genome sequencing.</title>
        <authorList>
            <person name="Verma A."/>
            <person name="Krishnamurthi S."/>
        </authorList>
    </citation>
    <scope>NUCLEOTIDE SEQUENCE [LARGE SCALE GENOMIC DNA]</scope>
    <source>
        <strain evidence="8 9">Mi-7</strain>
    </source>
</reference>
<feature type="transmembrane region" description="Helical" evidence="6">
    <location>
        <begin position="378"/>
        <end position="397"/>
    </location>
</feature>
<feature type="transmembrane region" description="Helical" evidence="6">
    <location>
        <begin position="282"/>
        <end position="298"/>
    </location>
</feature>
<evidence type="ECO:0000313" key="8">
    <source>
        <dbReference type="EMBL" id="PAV25214.1"/>
    </source>
</evidence>
<comment type="caution">
    <text evidence="8">The sequence shown here is derived from an EMBL/GenBank/DDBJ whole genome shotgun (WGS) entry which is preliminary data.</text>
</comment>
<dbReference type="SMART" id="SM00849">
    <property type="entry name" value="Lactamase_B"/>
    <property type="match status" value="1"/>
</dbReference>
<feature type="transmembrane region" description="Helical" evidence="6">
    <location>
        <begin position="244"/>
        <end position="270"/>
    </location>
</feature>
<dbReference type="Pfam" id="PF00753">
    <property type="entry name" value="Lactamase_B"/>
    <property type="match status" value="1"/>
</dbReference>
<organism evidence="8 9">
    <name type="scientific">Tamilnaduibacter salinus</name>
    <dbReference type="NCBI Taxonomy" id="1484056"/>
    <lineage>
        <taxon>Bacteria</taxon>
        <taxon>Pseudomonadati</taxon>
        <taxon>Pseudomonadota</taxon>
        <taxon>Gammaproteobacteria</taxon>
        <taxon>Pseudomonadales</taxon>
        <taxon>Marinobacteraceae</taxon>
        <taxon>Tamilnaduibacter</taxon>
    </lineage>
</organism>
<feature type="transmembrane region" description="Helical" evidence="6">
    <location>
        <begin position="439"/>
        <end position="456"/>
    </location>
</feature>
<sequence length="798" mass="86145">MRTGMAAFSGGAILLYCAGERPPWILLGVVMLCAMLVWLLRRPDSPALLTSLKAVIGLCLGLGWALIHVDGAMEARLTERDAGLYDVSGYRCGLVESGAYHSRRFPFCVTQWHGAAPAVLPQTIRLAAYGEDEPVPLPHRLRLTVKLKPPHGSVNPAGFRYERWLFRHGFHATGTVRSFGVSASVRCDLRCQYHRWRDELARTLEARYGDLTHFRLIETLVLGERRHLTDADWERFQATGTTHLVAISGLHIGLVGGLAMILVRGMLWPVPMTRMGSRPRRLSMVLAGLLASLVYALMAGLSVPTQRALIMALVGGAAWVLGHRSGAWTAWLVAMTLALLIDPVAPLDPGFWLSFGAVASLILVFRGRLGQPGPVRGLMVAQAGIFGGLWPALAVLGESPVLVGWLANLVAIPLVSVLILPVTLGVVVVGLLWPGAAMLATWLVDPLLSVLMYWLSGLADWPAPDLAWPLWLAAPLSIAGLLLAVVPVSAGYRWATLACLGVLVLSQGMASGSVPNRTVVVPELWVWDVGQGLSALFRDADQAILYDTGPSSPSGYNAVESSILPSLSRLGVRSLDAVILSHGDGDHTGGLVPLLEGMPVERVLAGEPGRLNLSERRAMEGRLGRCDGARLMVGRADLSGWQSSGADAGNASSCVITIHVGGARVVLPGDIPARVEHQWLHRQPARRPTRTLLIAAHHGSQTSSSEAWVHGLSPEGVVFSAGYRHPYGHPAATVVDRYVAQGSRLFSTAHQGALHFRFHPDGIRVTTARMDSPFWIRPPQPLRSNEGRVWRDRVPVLK</sequence>
<evidence type="ECO:0000256" key="5">
    <source>
        <dbReference type="ARBA" id="ARBA00023136"/>
    </source>
</evidence>
<comment type="subcellular location">
    <subcellularLocation>
        <location evidence="1">Cell membrane</location>
        <topology evidence="1">Multi-pass membrane protein</topology>
    </subcellularLocation>
</comment>
<dbReference type="InterPro" id="IPR001279">
    <property type="entry name" value="Metallo-B-lactamas"/>
</dbReference>
<dbReference type="RefSeq" id="WP_095611698.1">
    <property type="nucleotide sequence ID" value="NZ_NMPM01000072.1"/>
</dbReference>
<dbReference type="Pfam" id="PF03772">
    <property type="entry name" value="Competence"/>
    <property type="match status" value="1"/>
</dbReference>
<dbReference type="InterPro" id="IPR004477">
    <property type="entry name" value="ComEC_N"/>
</dbReference>
<dbReference type="NCBIfam" id="TIGR00361">
    <property type="entry name" value="ComEC_Rec2"/>
    <property type="match status" value="1"/>
</dbReference>
<dbReference type="CDD" id="cd07731">
    <property type="entry name" value="ComA-like_MBL-fold"/>
    <property type="match status" value="1"/>
</dbReference>
<feature type="transmembrane region" description="Helical" evidence="6">
    <location>
        <begin position="351"/>
        <end position="369"/>
    </location>
</feature>
<dbReference type="InterPro" id="IPR035681">
    <property type="entry name" value="ComA-like_MBL"/>
</dbReference>
<dbReference type="InterPro" id="IPR036866">
    <property type="entry name" value="RibonucZ/Hydroxyglut_hydro"/>
</dbReference>
<evidence type="ECO:0000259" key="7">
    <source>
        <dbReference type="SMART" id="SM00849"/>
    </source>
</evidence>
<dbReference type="Gene3D" id="3.60.15.10">
    <property type="entry name" value="Ribonuclease Z/Hydroxyacylglutathione hydrolase-like"/>
    <property type="match status" value="1"/>
</dbReference>
<evidence type="ECO:0000256" key="4">
    <source>
        <dbReference type="ARBA" id="ARBA00022989"/>
    </source>
</evidence>
<accession>A0A2A2I1P9</accession>
<dbReference type="InterPro" id="IPR052159">
    <property type="entry name" value="Competence_DNA_uptake"/>
</dbReference>
<dbReference type="AlphaFoldDB" id="A0A2A2I1P9"/>
<keyword evidence="5 6" id="KW-0472">Membrane</keyword>
<evidence type="ECO:0000313" key="9">
    <source>
        <dbReference type="Proteomes" id="UP000218332"/>
    </source>
</evidence>
<feature type="transmembrane region" description="Helical" evidence="6">
    <location>
        <begin position="24"/>
        <end position="40"/>
    </location>
</feature>
<evidence type="ECO:0000256" key="3">
    <source>
        <dbReference type="ARBA" id="ARBA00022692"/>
    </source>
</evidence>
<dbReference type="SUPFAM" id="SSF56281">
    <property type="entry name" value="Metallo-hydrolase/oxidoreductase"/>
    <property type="match status" value="1"/>
</dbReference>
<feature type="domain" description="Metallo-beta-lactamase" evidence="7">
    <location>
        <begin position="531"/>
        <end position="723"/>
    </location>
</feature>
<evidence type="ECO:0000256" key="2">
    <source>
        <dbReference type="ARBA" id="ARBA00022475"/>
    </source>
</evidence>
<feature type="transmembrane region" description="Helical" evidence="6">
    <location>
        <begin position="47"/>
        <end position="67"/>
    </location>
</feature>
<dbReference type="Pfam" id="PF13567">
    <property type="entry name" value="DUF4131"/>
    <property type="match status" value="1"/>
</dbReference>
<dbReference type="GO" id="GO:0005886">
    <property type="term" value="C:plasma membrane"/>
    <property type="evidence" value="ECO:0007669"/>
    <property type="project" value="UniProtKB-SubCell"/>
</dbReference>
<gene>
    <name evidence="8" type="ORF">CF392_12040</name>
</gene>
<keyword evidence="9" id="KW-1185">Reference proteome</keyword>
<evidence type="ECO:0000256" key="6">
    <source>
        <dbReference type="SAM" id="Phobius"/>
    </source>
</evidence>
<dbReference type="InterPro" id="IPR025405">
    <property type="entry name" value="DUF4131"/>
</dbReference>
<keyword evidence="2" id="KW-1003">Cell membrane</keyword>
<dbReference type="PANTHER" id="PTHR30619:SF1">
    <property type="entry name" value="RECOMBINATION PROTEIN 2"/>
    <property type="match status" value="1"/>
</dbReference>